<accession>A0A2L0HC12</accession>
<organism evidence="1 2">
    <name type="scientific">Rhizobium fredii</name>
    <name type="common">Sinorhizobium fredii</name>
    <dbReference type="NCBI Taxonomy" id="380"/>
    <lineage>
        <taxon>Bacteria</taxon>
        <taxon>Pseudomonadati</taxon>
        <taxon>Pseudomonadota</taxon>
        <taxon>Alphaproteobacteria</taxon>
        <taxon>Hyphomicrobiales</taxon>
        <taxon>Rhizobiaceae</taxon>
        <taxon>Sinorhizobium/Ensifer group</taxon>
        <taxon>Sinorhizobium</taxon>
    </lineage>
</organism>
<keyword evidence="1" id="KW-0614">Plasmid</keyword>
<gene>
    <name evidence="1" type="ORF">NXT3_PB00383</name>
</gene>
<dbReference type="EMBL" id="CP024309">
    <property type="protein sequence ID" value="AUX79038.1"/>
    <property type="molecule type" value="Genomic_DNA"/>
</dbReference>
<proteinExistence type="predicted"/>
<protein>
    <submittedName>
        <fullName evidence="1">Uncharacterized protein</fullName>
    </submittedName>
</protein>
<geneLocation type="plasmid" evidence="2">
    <name>psfrenxt3b</name>
</geneLocation>
<evidence type="ECO:0000313" key="1">
    <source>
        <dbReference type="EMBL" id="AUX79038.1"/>
    </source>
</evidence>
<reference evidence="1 2" key="1">
    <citation type="submission" date="2017-10" db="EMBL/GenBank/DDBJ databases">
        <title>Analysis of the genome sequences of Rhizobium populations associated to common bean (phaseolus vulgaris).</title>
        <authorList>
            <person name="Bustos P."/>
            <person name="Santamaria R.I."/>
            <person name="Miranda-Sanchez F."/>
            <person name="Perez-Carrascal O."/>
            <person name="Juarez S."/>
            <person name="Lozano L."/>
            <person name="Martinez-Flores I."/>
            <person name="Vinuesa P."/>
            <person name="Martinez-Romero E."/>
            <person name="Cevallos M.A."/>
            <person name="Romero D."/>
            <person name="Davila G."/>
            <person name="Gonzalez V."/>
        </authorList>
    </citation>
    <scope>NUCLEOTIDE SEQUENCE [LARGE SCALE GENOMIC DNA]</scope>
    <source>
        <strain evidence="1 2">NXT3</strain>
        <plasmid evidence="2">Plasmid psfrenxt3b</plasmid>
    </source>
</reference>
<dbReference type="Proteomes" id="UP000239340">
    <property type="component" value="Plasmid pSfreNXT3b"/>
</dbReference>
<evidence type="ECO:0000313" key="2">
    <source>
        <dbReference type="Proteomes" id="UP000239340"/>
    </source>
</evidence>
<name>A0A2L0HC12_RHIFR</name>
<dbReference type="AlphaFoldDB" id="A0A2L0HC12"/>
<sequence>MTLRLILVVALQPTARVSLLTPFLEVFDMVIGTPDAEPIWTELGAAKSHSSKVDLRNPRPL</sequence>